<protein>
    <submittedName>
        <fullName evidence="1">Glyoxalase</fullName>
    </submittedName>
</protein>
<gene>
    <name evidence="1" type="ORF">HF690_01585</name>
</gene>
<dbReference type="EMBL" id="JAAZQD010000001">
    <property type="protein sequence ID" value="NKZ37643.1"/>
    <property type="molecule type" value="Genomic_DNA"/>
</dbReference>
<dbReference type="Proteomes" id="UP000541636">
    <property type="component" value="Unassembled WGS sequence"/>
</dbReference>
<evidence type="ECO:0000313" key="1">
    <source>
        <dbReference type="EMBL" id="NKZ37643.1"/>
    </source>
</evidence>
<dbReference type="Gene3D" id="3.10.180.10">
    <property type="entry name" value="2,3-Dihydroxybiphenyl 1,2-Dioxygenase, domain 1"/>
    <property type="match status" value="1"/>
</dbReference>
<proteinExistence type="predicted"/>
<name>A0A846ZJ74_9GAMM</name>
<dbReference type="RefSeq" id="WP_168608220.1">
    <property type="nucleotide sequence ID" value="NZ_JAAZQD010000001.1"/>
</dbReference>
<keyword evidence="2" id="KW-1185">Reference proteome</keyword>
<dbReference type="InterPro" id="IPR029068">
    <property type="entry name" value="Glyas_Bleomycin-R_OHBP_Dase"/>
</dbReference>
<organism evidence="1 2">
    <name type="scientific">Oleiagrimonas citrea</name>
    <dbReference type="NCBI Taxonomy" id="1665687"/>
    <lineage>
        <taxon>Bacteria</taxon>
        <taxon>Pseudomonadati</taxon>
        <taxon>Pseudomonadota</taxon>
        <taxon>Gammaproteobacteria</taxon>
        <taxon>Lysobacterales</taxon>
        <taxon>Rhodanobacteraceae</taxon>
        <taxon>Oleiagrimonas</taxon>
    </lineage>
</organism>
<accession>A0A846ZJ74</accession>
<dbReference type="AlphaFoldDB" id="A0A846ZJ74"/>
<evidence type="ECO:0000313" key="2">
    <source>
        <dbReference type="Proteomes" id="UP000541636"/>
    </source>
</evidence>
<reference evidence="1 2" key="1">
    <citation type="journal article" date="2017" name="Int. J. Syst. Evol. Microbiol.">
        <title>Oleiagrimonas citrea sp. nov., a marine bacterium isolated from tidal flat sediment and emended description of the genus Oleiagrimonas Fang et al. 2015 and Oleiagrimonas soli.</title>
        <authorList>
            <person name="Yang S.H."/>
            <person name="Seo H.S."/>
            <person name="Seong C.N."/>
            <person name="Kwon K.K."/>
        </authorList>
    </citation>
    <scope>NUCLEOTIDE SEQUENCE [LARGE SCALE GENOMIC DNA]</scope>
    <source>
        <strain evidence="1 2">MEBiC09124</strain>
    </source>
</reference>
<sequence length="64" mass="6922">MIDHVDFAVSDPARSRALDAQVLTAGGVDCGTPGLRTRYHAHYYAAYALDPVGHVIKAVCHHPH</sequence>
<comment type="caution">
    <text evidence="1">The sequence shown here is derived from an EMBL/GenBank/DDBJ whole genome shotgun (WGS) entry which is preliminary data.</text>
</comment>
<dbReference type="SUPFAM" id="SSF54593">
    <property type="entry name" value="Glyoxalase/Bleomycin resistance protein/Dihydroxybiphenyl dioxygenase"/>
    <property type="match status" value="1"/>
</dbReference>